<dbReference type="NCBIfam" id="NF003027">
    <property type="entry name" value="PRK03906.1"/>
    <property type="match status" value="2"/>
</dbReference>
<evidence type="ECO:0000313" key="10">
    <source>
        <dbReference type="EMBL" id="MFC4597736.1"/>
    </source>
</evidence>
<dbReference type="Proteomes" id="UP001596028">
    <property type="component" value="Unassembled WGS sequence"/>
</dbReference>
<sequence length="358" mass="40404">MKMVFRWFGEGNDTVTLRQIRQIPGVEGIVWALHDVPPGEAWPADSIARYKRAADAYGFHLNVVESVNVHEDIKLGLPSRDRYIDNYIQTIERLAEVGVKTICYNFMPVFDWIRTDLARELEDGSTAMMYEREKIEKMKPESLVGRIAEGTALTMPGWEPDRLKRLGSLLEAYRGVGEEELWRNLRHFLEAIIPAAERAGIRMAMHPDDPPWSVFGLPRILTGAAGIRRLLSLVDSPANGVTLCSGSLGADPNNDIPAMIREFADRIPFAHIRNVRVYDNGDFIETSHRTADGTVDIAGIVRAYYEIGFTGYARPDHGRQIWDERGRPGYGLYDRALGIMYLWGLWDALGRGKEADAE</sequence>
<comment type="cofactor">
    <cofactor evidence="9">
        <name>Fe(2+)</name>
        <dbReference type="ChEBI" id="CHEBI:29033"/>
    </cofactor>
    <cofactor evidence="9">
        <name>Mn(2+)</name>
        <dbReference type="ChEBI" id="CHEBI:29035"/>
    </cofactor>
</comment>
<dbReference type="EC" id="4.2.1.8" evidence="5 9"/>
<dbReference type="PANTHER" id="PTHR30387:SF2">
    <property type="entry name" value="MANNONATE DEHYDRATASE"/>
    <property type="match status" value="1"/>
</dbReference>
<keyword evidence="8 9" id="KW-0456">Lyase</keyword>
<protein>
    <recommendedName>
        <fullName evidence="5 9">Mannonate dehydratase</fullName>
        <ecNumber evidence="5 9">4.2.1.8</ecNumber>
    </recommendedName>
    <alternativeName>
        <fullName evidence="9">D-mannonate hydro-lyase</fullName>
    </alternativeName>
</protein>
<evidence type="ECO:0000256" key="6">
    <source>
        <dbReference type="ARBA" id="ARBA00023004"/>
    </source>
</evidence>
<accession>A0ABV9FAH3</accession>
<dbReference type="GO" id="GO:0008927">
    <property type="term" value="F:mannonate dehydratase activity"/>
    <property type="evidence" value="ECO:0007669"/>
    <property type="project" value="UniProtKB-EC"/>
</dbReference>
<dbReference type="PIRSF" id="PIRSF016049">
    <property type="entry name" value="Man_dehyd"/>
    <property type="match status" value="1"/>
</dbReference>
<keyword evidence="11" id="KW-1185">Reference proteome</keyword>
<dbReference type="RefSeq" id="WP_378093254.1">
    <property type="nucleotide sequence ID" value="NZ_JBHSEP010000003.1"/>
</dbReference>
<comment type="pathway">
    <text evidence="3 9">Carbohydrate metabolism; pentose and glucuronate interconversion.</text>
</comment>
<keyword evidence="7 9" id="KW-0464">Manganese</keyword>
<gene>
    <name evidence="9 10" type="primary">uxuA</name>
    <name evidence="10" type="ORF">ACFO3S_05750</name>
</gene>
<comment type="similarity">
    <text evidence="4 9">Belongs to the mannonate dehydratase family.</text>
</comment>
<evidence type="ECO:0000256" key="4">
    <source>
        <dbReference type="ARBA" id="ARBA00007389"/>
    </source>
</evidence>
<dbReference type="HAMAP" id="MF_00106">
    <property type="entry name" value="UxuA"/>
    <property type="match status" value="1"/>
</dbReference>
<dbReference type="SUPFAM" id="SSF51658">
    <property type="entry name" value="Xylose isomerase-like"/>
    <property type="match status" value="1"/>
</dbReference>
<keyword evidence="6 9" id="KW-0408">Iron</keyword>
<dbReference type="InterPro" id="IPR036237">
    <property type="entry name" value="Xyl_isomerase-like_sf"/>
</dbReference>
<evidence type="ECO:0000256" key="7">
    <source>
        <dbReference type="ARBA" id="ARBA00023211"/>
    </source>
</evidence>
<evidence type="ECO:0000313" key="11">
    <source>
        <dbReference type="Proteomes" id="UP001596028"/>
    </source>
</evidence>
<dbReference type="PANTHER" id="PTHR30387">
    <property type="entry name" value="MANNONATE DEHYDRATASE"/>
    <property type="match status" value="1"/>
</dbReference>
<reference evidence="11" key="1">
    <citation type="journal article" date="2019" name="Int. J. Syst. Evol. Microbiol.">
        <title>The Global Catalogue of Microorganisms (GCM) 10K type strain sequencing project: providing services to taxonomists for standard genome sequencing and annotation.</title>
        <authorList>
            <consortium name="The Broad Institute Genomics Platform"/>
            <consortium name="The Broad Institute Genome Sequencing Center for Infectious Disease"/>
            <person name="Wu L."/>
            <person name="Ma J."/>
        </authorList>
    </citation>
    <scope>NUCLEOTIDE SEQUENCE [LARGE SCALE GENOMIC DNA]</scope>
    <source>
        <strain evidence="11">CCUG 49571</strain>
    </source>
</reference>
<comment type="function">
    <text evidence="2 9">Catalyzes the dehydration of D-mannonate.</text>
</comment>
<dbReference type="EMBL" id="JBHSEP010000003">
    <property type="protein sequence ID" value="MFC4597736.1"/>
    <property type="molecule type" value="Genomic_DNA"/>
</dbReference>
<name>A0ABV9FAH3_9BACL</name>
<evidence type="ECO:0000256" key="8">
    <source>
        <dbReference type="ARBA" id="ARBA00023239"/>
    </source>
</evidence>
<proteinExistence type="inferred from homology"/>
<dbReference type="InterPro" id="IPR004628">
    <property type="entry name" value="Man_deHydtase"/>
</dbReference>
<evidence type="ECO:0000256" key="3">
    <source>
        <dbReference type="ARBA" id="ARBA00004892"/>
    </source>
</evidence>
<evidence type="ECO:0000256" key="5">
    <source>
        <dbReference type="ARBA" id="ARBA00012927"/>
    </source>
</evidence>
<comment type="caution">
    <text evidence="10">The sequence shown here is derived from an EMBL/GenBank/DDBJ whole genome shotgun (WGS) entry which is preliminary data.</text>
</comment>
<evidence type="ECO:0000256" key="1">
    <source>
        <dbReference type="ARBA" id="ARBA00001794"/>
    </source>
</evidence>
<evidence type="ECO:0000256" key="9">
    <source>
        <dbReference type="HAMAP-Rule" id="MF_00106"/>
    </source>
</evidence>
<comment type="catalytic activity">
    <reaction evidence="1 9">
        <text>D-mannonate = 2-dehydro-3-deoxy-D-gluconate + H2O</text>
        <dbReference type="Rhea" id="RHEA:20097"/>
        <dbReference type="ChEBI" id="CHEBI:15377"/>
        <dbReference type="ChEBI" id="CHEBI:17767"/>
        <dbReference type="ChEBI" id="CHEBI:57990"/>
        <dbReference type="EC" id="4.2.1.8"/>
    </reaction>
</comment>
<evidence type="ECO:0000256" key="2">
    <source>
        <dbReference type="ARBA" id="ARBA00002713"/>
    </source>
</evidence>
<dbReference type="Gene3D" id="3.20.20.150">
    <property type="entry name" value="Divalent-metal-dependent TIM barrel enzymes"/>
    <property type="match status" value="1"/>
</dbReference>
<organism evidence="10 11">
    <name type="scientific">Cohnella hongkongensis</name>
    <dbReference type="NCBI Taxonomy" id="178337"/>
    <lineage>
        <taxon>Bacteria</taxon>
        <taxon>Bacillati</taxon>
        <taxon>Bacillota</taxon>
        <taxon>Bacilli</taxon>
        <taxon>Bacillales</taxon>
        <taxon>Paenibacillaceae</taxon>
        <taxon>Cohnella</taxon>
    </lineage>
</organism>
<dbReference type="NCBIfam" id="TIGR00695">
    <property type="entry name" value="uxuA"/>
    <property type="match status" value="1"/>
</dbReference>
<dbReference type="Pfam" id="PF03786">
    <property type="entry name" value="UxuA"/>
    <property type="match status" value="1"/>
</dbReference>